<reference evidence="2" key="1">
    <citation type="journal article" date="2019" name="Int. J. Syst. Evol. Microbiol.">
        <title>The Global Catalogue of Microorganisms (GCM) 10K type strain sequencing project: providing services to taxonomists for standard genome sequencing and annotation.</title>
        <authorList>
            <consortium name="The Broad Institute Genomics Platform"/>
            <consortium name="The Broad Institute Genome Sequencing Center for Infectious Disease"/>
            <person name="Wu L."/>
            <person name="Ma J."/>
        </authorList>
    </citation>
    <scope>NUCLEOTIDE SEQUENCE [LARGE SCALE GENOMIC DNA]</scope>
    <source>
        <strain evidence="2">CECT 7184</strain>
    </source>
</reference>
<accession>A0ABW0YNK2</accession>
<sequence>MSEDLILSITYKDILTQIVRCNTLYKDLHEKKPTIPELSEIVGFSEELILESMEYGNAEQHIH</sequence>
<name>A0ABW0YNK2_9BACI</name>
<dbReference type="Proteomes" id="UP001596142">
    <property type="component" value="Unassembled WGS sequence"/>
</dbReference>
<comment type="caution">
    <text evidence="1">The sequence shown here is derived from an EMBL/GenBank/DDBJ whole genome shotgun (WGS) entry which is preliminary data.</text>
</comment>
<proteinExistence type="predicted"/>
<dbReference type="EMBL" id="JBHSOZ010000010">
    <property type="protein sequence ID" value="MFC5714078.1"/>
    <property type="molecule type" value="Genomic_DNA"/>
</dbReference>
<evidence type="ECO:0000313" key="1">
    <source>
        <dbReference type="EMBL" id="MFC5714078.1"/>
    </source>
</evidence>
<dbReference type="RefSeq" id="WP_385942619.1">
    <property type="nucleotide sequence ID" value="NZ_JBHSOZ010000010.1"/>
</dbReference>
<evidence type="ECO:0000313" key="2">
    <source>
        <dbReference type="Proteomes" id="UP001596142"/>
    </source>
</evidence>
<keyword evidence="2" id="KW-1185">Reference proteome</keyword>
<protein>
    <submittedName>
        <fullName evidence="1">Uncharacterized protein</fullName>
    </submittedName>
</protein>
<gene>
    <name evidence="1" type="ORF">ACFPU1_15110</name>
</gene>
<organism evidence="1 2">
    <name type="scientific">Thalassorhabdus alkalitolerans</name>
    <dbReference type="NCBI Taxonomy" id="2282697"/>
    <lineage>
        <taxon>Bacteria</taxon>
        <taxon>Bacillati</taxon>
        <taxon>Bacillota</taxon>
        <taxon>Bacilli</taxon>
        <taxon>Bacillales</taxon>
        <taxon>Bacillaceae</taxon>
        <taxon>Thalassorhabdus</taxon>
    </lineage>
</organism>